<sequence>MSRERAKRAALPPAQENIEKLEKVVKQGNYYEAQQMFKSISARYVSSERYSKALDILKCGACLKLENGQVTMMTMICKSFQKPLQQQKPE</sequence>
<dbReference type="PANTHER" id="PTHR12875:SF0">
    <property type="entry name" value="GOLGI TO ER TRAFFIC PROTEIN 4 HOMOLOG"/>
    <property type="match status" value="1"/>
</dbReference>
<dbReference type="Gene3D" id="1.25.40.10">
    <property type="entry name" value="Tetratricopeptide repeat domain"/>
    <property type="match status" value="1"/>
</dbReference>
<comment type="caution">
    <text evidence="2">The sequence shown here is derived from an EMBL/GenBank/DDBJ whole genome shotgun (WGS) entry which is preliminary data.</text>
</comment>
<proteinExistence type="inferred from homology"/>
<dbReference type="AlphaFoldDB" id="A0A2G2YL35"/>
<dbReference type="PANTHER" id="PTHR12875">
    <property type="entry name" value="GOLGI TO ER TRAFFIC PROTEIN 4 HOMOLOG"/>
    <property type="match status" value="1"/>
</dbReference>
<dbReference type="Proteomes" id="UP000222542">
    <property type="component" value="Unassembled WGS sequence"/>
</dbReference>
<keyword evidence="3" id="KW-1185">Reference proteome</keyword>
<organism evidence="2 3">
    <name type="scientific">Capsicum annuum</name>
    <name type="common">Capsicum pepper</name>
    <dbReference type="NCBI Taxonomy" id="4072"/>
    <lineage>
        <taxon>Eukaryota</taxon>
        <taxon>Viridiplantae</taxon>
        <taxon>Streptophyta</taxon>
        <taxon>Embryophyta</taxon>
        <taxon>Tracheophyta</taxon>
        <taxon>Spermatophyta</taxon>
        <taxon>Magnoliopsida</taxon>
        <taxon>eudicotyledons</taxon>
        <taxon>Gunneridae</taxon>
        <taxon>Pentapetalae</taxon>
        <taxon>asterids</taxon>
        <taxon>lamiids</taxon>
        <taxon>Solanales</taxon>
        <taxon>Solanaceae</taxon>
        <taxon>Solanoideae</taxon>
        <taxon>Capsiceae</taxon>
        <taxon>Capsicum</taxon>
    </lineage>
</organism>
<dbReference type="Gramene" id="PHT70311">
    <property type="protein sequence ID" value="PHT70311"/>
    <property type="gene ID" value="T459_25415"/>
</dbReference>
<protein>
    <submittedName>
        <fullName evidence="2">Uncharacterized protein</fullName>
    </submittedName>
</protein>
<dbReference type="InterPro" id="IPR011990">
    <property type="entry name" value="TPR-like_helical_dom_sf"/>
</dbReference>
<evidence type="ECO:0000256" key="1">
    <source>
        <dbReference type="ARBA" id="ARBA00005351"/>
    </source>
</evidence>
<dbReference type="EMBL" id="AYRZ02000010">
    <property type="protein sequence ID" value="PHT70311.1"/>
    <property type="molecule type" value="Genomic_DNA"/>
</dbReference>
<dbReference type="InterPro" id="IPR007317">
    <property type="entry name" value="GET4"/>
</dbReference>
<gene>
    <name evidence="2" type="ORF">T459_25415</name>
</gene>
<reference evidence="2 3" key="1">
    <citation type="journal article" date="2014" name="Nat. Genet.">
        <title>Genome sequence of the hot pepper provides insights into the evolution of pungency in Capsicum species.</title>
        <authorList>
            <person name="Kim S."/>
            <person name="Park M."/>
            <person name="Yeom S.I."/>
            <person name="Kim Y.M."/>
            <person name="Lee J.M."/>
            <person name="Lee H.A."/>
            <person name="Seo E."/>
            <person name="Choi J."/>
            <person name="Cheong K."/>
            <person name="Kim K.T."/>
            <person name="Jung K."/>
            <person name="Lee G.W."/>
            <person name="Oh S.K."/>
            <person name="Bae C."/>
            <person name="Kim S.B."/>
            <person name="Lee H.Y."/>
            <person name="Kim S.Y."/>
            <person name="Kim M.S."/>
            <person name="Kang B.C."/>
            <person name="Jo Y.D."/>
            <person name="Yang H.B."/>
            <person name="Jeong H.J."/>
            <person name="Kang W.H."/>
            <person name="Kwon J.K."/>
            <person name="Shin C."/>
            <person name="Lim J.Y."/>
            <person name="Park J.H."/>
            <person name="Huh J.H."/>
            <person name="Kim J.S."/>
            <person name="Kim B.D."/>
            <person name="Cohen O."/>
            <person name="Paran I."/>
            <person name="Suh M.C."/>
            <person name="Lee S.B."/>
            <person name="Kim Y.K."/>
            <person name="Shin Y."/>
            <person name="Noh S.J."/>
            <person name="Park J."/>
            <person name="Seo Y.S."/>
            <person name="Kwon S.Y."/>
            <person name="Kim H.A."/>
            <person name="Park J.M."/>
            <person name="Kim H.J."/>
            <person name="Choi S.B."/>
            <person name="Bosland P.W."/>
            <person name="Reeves G."/>
            <person name="Jo S.H."/>
            <person name="Lee B.W."/>
            <person name="Cho H.T."/>
            <person name="Choi H.S."/>
            <person name="Lee M.S."/>
            <person name="Yu Y."/>
            <person name="Do Choi Y."/>
            <person name="Park B.S."/>
            <person name="van Deynze A."/>
            <person name="Ashrafi H."/>
            <person name="Hill T."/>
            <person name="Kim W.T."/>
            <person name="Pai H.S."/>
            <person name="Ahn H.K."/>
            <person name="Yeam I."/>
            <person name="Giovannoni J.J."/>
            <person name="Rose J.K."/>
            <person name="Sorensen I."/>
            <person name="Lee S.J."/>
            <person name="Kim R.W."/>
            <person name="Choi I.Y."/>
            <person name="Choi B.S."/>
            <person name="Lim J.S."/>
            <person name="Lee Y.H."/>
            <person name="Choi D."/>
        </authorList>
    </citation>
    <scope>NUCLEOTIDE SEQUENCE [LARGE SCALE GENOMIC DNA]</scope>
    <source>
        <strain evidence="3">cv. CM334</strain>
    </source>
</reference>
<evidence type="ECO:0000313" key="3">
    <source>
        <dbReference type="Proteomes" id="UP000222542"/>
    </source>
</evidence>
<name>A0A2G2YL35_CAPAN</name>
<accession>A0A2G2YL35</accession>
<dbReference type="GO" id="GO:0045048">
    <property type="term" value="P:protein insertion into ER membrane"/>
    <property type="evidence" value="ECO:0007669"/>
    <property type="project" value="InterPro"/>
</dbReference>
<comment type="similarity">
    <text evidence="1">Belongs to the GET4 family.</text>
</comment>
<reference evidence="2 3" key="2">
    <citation type="journal article" date="2017" name="Genome Biol.">
        <title>New reference genome sequences of hot pepper reveal the massive evolution of plant disease-resistance genes by retroduplication.</title>
        <authorList>
            <person name="Kim S."/>
            <person name="Park J."/>
            <person name="Yeom S.I."/>
            <person name="Kim Y.M."/>
            <person name="Seo E."/>
            <person name="Kim K.T."/>
            <person name="Kim M.S."/>
            <person name="Lee J.M."/>
            <person name="Cheong K."/>
            <person name="Shin H.S."/>
            <person name="Kim S.B."/>
            <person name="Han K."/>
            <person name="Lee J."/>
            <person name="Park M."/>
            <person name="Lee H.A."/>
            <person name="Lee H.Y."/>
            <person name="Lee Y."/>
            <person name="Oh S."/>
            <person name="Lee J.H."/>
            <person name="Choi E."/>
            <person name="Choi E."/>
            <person name="Lee S.E."/>
            <person name="Jeon J."/>
            <person name="Kim H."/>
            <person name="Choi G."/>
            <person name="Song H."/>
            <person name="Lee J."/>
            <person name="Lee S.C."/>
            <person name="Kwon J.K."/>
            <person name="Lee H.Y."/>
            <person name="Koo N."/>
            <person name="Hong Y."/>
            <person name="Kim R.W."/>
            <person name="Kang W.H."/>
            <person name="Huh J.H."/>
            <person name="Kang B.C."/>
            <person name="Yang T.J."/>
            <person name="Lee Y.H."/>
            <person name="Bennetzen J.L."/>
            <person name="Choi D."/>
        </authorList>
    </citation>
    <scope>NUCLEOTIDE SEQUENCE [LARGE SCALE GENOMIC DNA]</scope>
    <source>
        <strain evidence="3">cv. CM334</strain>
    </source>
</reference>
<evidence type="ECO:0000313" key="2">
    <source>
        <dbReference type="EMBL" id="PHT70311.1"/>
    </source>
</evidence>
<dbReference type="STRING" id="4072.A0A2G2YL35"/>